<feature type="domain" description="HipA-like C-terminal" evidence="4">
    <location>
        <begin position="115"/>
        <end position="336"/>
    </location>
</feature>
<dbReference type="InterPro" id="IPR012893">
    <property type="entry name" value="HipA-like_C"/>
</dbReference>
<organism evidence="5 6">
    <name type="scientific">Janthinobacterium agaricidamnosum NBRC 102515 = DSM 9628</name>
    <dbReference type="NCBI Taxonomy" id="1349767"/>
    <lineage>
        <taxon>Bacteria</taxon>
        <taxon>Pseudomonadati</taxon>
        <taxon>Pseudomonadota</taxon>
        <taxon>Betaproteobacteria</taxon>
        <taxon>Burkholderiales</taxon>
        <taxon>Oxalobacteraceae</taxon>
        <taxon>Janthinobacterium</taxon>
    </lineage>
</organism>
<keyword evidence="3" id="KW-0418">Kinase</keyword>
<dbReference type="EMBL" id="HG322949">
    <property type="protein sequence ID" value="CDG84655.1"/>
    <property type="molecule type" value="Genomic_DNA"/>
</dbReference>
<dbReference type="HOGENOM" id="CLU_047711_0_0_4"/>
<dbReference type="PATRIC" id="fig|1349767.4.peg.623"/>
<dbReference type="InterPro" id="IPR052028">
    <property type="entry name" value="HipA_Ser/Thr_kinase"/>
</dbReference>
<sequence>MSLRFPVDAVRHVLEKWPAFLYDLIPQGNGRKFLLGELKLADGAEADFPLICAGAFNPIGNIRIKEAADYFHAHVQRHDVASTEQGFTLEQMVERGEEFHERMMVYGMLAAGTTGVQGAAPKYLLTKDHHGLWHADAALPDDRAAEHFIVKLPRGKEAVDKKLLRNEAAYMRVAKAMGLRTHGDLGHHGDMLFVPRFDRVVDSGRVSRLHQESAASVAGIVGFDARPSQFDLLHALRAVVTDKTNETVEFLKRDVLNLAMRNTDNHARNTAVQQIGKQVRLTPLFDFAPMYLDPEGIARAARWYHPATKKELGNWTDVLLALDLDSAERRHIVTELKHFGRLMSGLNDCMKRAGVDDDVIDYLGMPVAEQTRQLCGLAEEP</sequence>
<keyword evidence="2" id="KW-0808">Transferase</keyword>
<comment type="similarity">
    <text evidence="1">Belongs to the HipA Ser/Thr kinase family.</text>
</comment>
<dbReference type="GO" id="GO:0005829">
    <property type="term" value="C:cytosol"/>
    <property type="evidence" value="ECO:0007669"/>
    <property type="project" value="TreeGrafter"/>
</dbReference>
<evidence type="ECO:0000313" key="5">
    <source>
        <dbReference type="EMBL" id="CDG84655.1"/>
    </source>
</evidence>
<gene>
    <name evidence="5" type="ORF">GJA_4045</name>
</gene>
<dbReference type="Pfam" id="PF07804">
    <property type="entry name" value="HipA_C"/>
    <property type="match status" value="1"/>
</dbReference>
<proteinExistence type="inferred from homology"/>
<dbReference type="GO" id="GO:0004674">
    <property type="term" value="F:protein serine/threonine kinase activity"/>
    <property type="evidence" value="ECO:0007669"/>
    <property type="project" value="TreeGrafter"/>
</dbReference>
<dbReference type="KEGG" id="jag:GJA_4045"/>
<evidence type="ECO:0000256" key="2">
    <source>
        <dbReference type="ARBA" id="ARBA00022679"/>
    </source>
</evidence>
<dbReference type="PANTHER" id="PTHR37419:SF8">
    <property type="entry name" value="TOXIN YJJJ"/>
    <property type="match status" value="1"/>
</dbReference>
<name>W0VAN1_9BURK</name>
<accession>W0VAN1</accession>
<dbReference type="PANTHER" id="PTHR37419">
    <property type="entry name" value="SERINE/THREONINE-PROTEIN KINASE TOXIN HIPA"/>
    <property type="match status" value="1"/>
</dbReference>
<keyword evidence="6" id="KW-1185">Reference proteome</keyword>
<evidence type="ECO:0000256" key="3">
    <source>
        <dbReference type="ARBA" id="ARBA00022777"/>
    </source>
</evidence>
<evidence type="ECO:0000259" key="4">
    <source>
        <dbReference type="Pfam" id="PF07804"/>
    </source>
</evidence>
<dbReference type="STRING" id="1349767.GJA_4045"/>
<dbReference type="eggNOG" id="COG3550">
    <property type="taxonomic scope" value="Bacteria"/>
</dbReference>
<evidence type="ECO:0000256" key="1">
    <source>
        <dbReference type="ARBA" id="ARBA00010164"/>
    </source>
</evidence>
<reference evidence="5 6" key="1">
    <citation type="journal article" date="2015" name="Genome Announc.">
        <title>Genome Sequence of Mushroom Soft-Rot Pathogen Janthinobacterium agaricidamnosum.</title>
        <authorList>
            <person name="Graupner K."/>
            <person name="Lackner G."/>
            <person name="Hertweck C."/>
        </authorList>
    </citation>
    <scope>NUCLEOTIDE SEQUENCE [LARGE SCALE GENOMIC DNA]</scope>
    <source>
        <strain evidence="6">NBRC 102515 / DSM 9628</strain>
    </source>
</reference>
<protein>
    <submittedName>
        <fullName evidence="5">HipA-like C-terminal domain protein</fullName>
    </submittedName>
</protein>
<dbReference type="AlphaFoldDB" id="W0VAN1"/>
<evidence type="ECO:0000313" key="6">
    <source>
        <dbReference type="Proteomes" id="UP000027604"/>
    </source>
</evidence>
<dbReference type="Proteomes" id="UP000027604">
    <property type="component" value="Chromosome I"/>
</dbReference>